<evidence type="ECO:0000313" key="3">
    <source>
        <dbReference type="EMBL" id="NHO67928.1"/>
    </source>
</evidence>
<dbReference type="AlphaFoldDB" id="A0A9E5MPG2"/>
<accession>A0A9E5MPG2</accession>
<dbReference type="Proteomes" id="UP000787472">
    <property type="component" value="Unassembled WGS sequence"/>
</dbReference>
<feature type="compositionally biased region" description="Basic and acidic residues" evidence="1">
    <location>
        <begin position="21"/>
        <end position="32"/>
    </location>
</feature>
<comment type="caution">
    <text evidence="3">The sequence shown here is derived from an EMBL/GenBank/DDBJ whole genome shotgun (WGS) entry which is preliminary data.</text>
</comment>
<evidence type="ECO:0000313" key="4">
    <source>
        <dbReference type="Proteomes" id="UP000787472"/>
    </source>
</evidence>
<feature type="compositionally biased region" description="Basic and acidic residues" evidence="1">
    <location>
        <begin position="41"/>
        <end position="92"/>
    </location>
</feature>
<feature type="signal peptide" evidence="2">
    <location>
        <begin position="1"/>
        <end position="20"/>
    </location>
</feature>
<feature type="chain" id="PRO_5038450999" evidence="2">
    <location>
        <begin position="21"/>
        <end position="130"/>
    </location>
</feature>
<gene>
    <name evidence="3" type="ORF">G8770_20465</name>
</gene>
<name>A0A9E5MPG2_9GAMM</name>
<sequence length="130" mass="14717">MKKSLLPLMLVCTFSTAALAEKPEWAGKDKASESPQAEHMQAMEHKEAHGKNEKPNKSEKSEKPEKSEKAKKTEKSKKPEDNDAAKHMKGSDKQAQAKAEQSRNELGKGSEQGQQAREEHSKKWWKFWGE</sequence>
<keyword evidence="4" id="KW-1185">Reference proteome</keyword>
<keyword evidence="2" id="KW-0732">Signal</keyword>
<evidence type="ECO:0000256" key="2">
    <source>
        <dbReference type="SAM" id="SignalP"/>
    </source>
</evidence>
<reference evidence="3" key="1">
    <citation type="submission" date="2020-03" db="EMBL/GenBank/DDBJ databases">
        <authorList>
            <person name="Guo F."/>
        </authorList>
    </citation>
    <scope>NUCLEOTIDE SEQUENCE</scope>
    <source>
        <strain evidence="3">JCM 30134</strain>
    </source>
</reference>
<protein>
    <submittedName>
        <fullName evidence="3">Uncharacterized protein</fullName>
    </submittedName>
</protein>
<feature type="region of interest" description="Disordered" evidence="1">
    <location>
        <begin position="19"/>
        <end position="130"/>
    </location>
</feature>
<dbReference type="EMBL" id="JAAONZ010000022">
    <property type="protein sequence ID" value="NHO67928.1"/>
    <property type="molecule type" value="Genomic_DNA"/>
</dbReference>
<dbReference type="RefSeq" id="WP_167191446.1">
    <property type="nucleotide sequence ID" value="NZ_JAAONZ010000022.1"/>
</dbReference>
<organism evidence="3 4">
    <name type="scientific">Pseudomaricurvus hydrocarbonicus</name>
    <dbReference type="NCBI Taxonomy" id="1470433"/>
    <lineage>
        <taxon>Bacteria</taxon>
        <taxon>Pseudomonadati</taxon>
        <taxon>Pseudomonadota</taxon>
        <taxon>Gammaproteobacteria</taxon>
        <taxon>Cellvibrionales</taxon>
        <taxon>Cellvibrionaceae</taxon>
        <taxon>Pseudomaricurvus</taxon>
    </lineage>
</organism>
<evidence type="ECO:0000256" key="1">
    <source>
        <dbReference type="SAM" id="MobiDB-lite"/>
    </source>
</evidence>
<proteinExistence type="predicted"/>